<dbReference type="PRINTS" id="PR01803">
    <property type="entry name" value="TCSIALIDASE"/>
</dbReference>
<evidence type="ECO:0000259" key="1">
    <source>
        <dbReference type="Pfam" id="PF13859"/>
    </source>
</evidence>
<proteinExistence type="predicted"/>
<dbReference type="InterPro" id="IPR013320">
    <property type="entry name" value="ConA-like_dom_sf"/>
</dbReference>
<comment type="caution">
    <text evidence="3">The sequence shown here is derived from an EMBL/GenBank/DDBJ whole genome shotgun (WGS) entry which is preliminary data.</text>
</comment>
<evidence type="ECO:0000313" key="3">
    <source>
        <dbReference type="EMBL" id="EKF30722.1"/>
    </source>
</evidence>
<feature type="non-terminal residue" evidence="3">
    <location>
        <position position="341"/>
    </location>
</feature>
<dbReference type="InterPro" id="IPR011040">
    <property type="entry name" value="Sialidase"/>
</dbReference>
<protein>
    <submittedName>
        <fullName evidence="3">Trans-sialidase, putative</fullName>
    </submittedName>
</protein>
<organism evidence="3 4">
    <name type="scientific">Trypanosoma cruzi marinkellei</name>
    <dbReference type="NCBI Taxonomy" id="85056"/>
    <lineage>
        <taxon>Eukaryota</taxon>
        <taxon>Discoba</taxon>
        <taxon>Euglenozoa</taxon>
        <taxon>Kinetoplastea</taxon>
        <taxon>Metakinetoplastina</taxon>
        <taxon>Trypanosomatida</taxon>
        <taxon>Trypanosomatidae</taxon>
        <taxon>Trypanosoma</taxon>
        <taxon>Schizotrypanum</taxon>
    </lineage>
</organism>
<dbReference type="EMBL" id="AHKC01011754">
    <property type="protein sequence ID" value="EKF30722.1"/>
    <property type="molecule type" value="Genomic_DNA"/>
</dbReference>
<dbReference type="Gene3D" id="2.60.120.200">
    <property type="match status" value="1"/>
</dbReference>
<dbReference type="Pfam" id="PF22925">
    <property type="entry name" value="TS_C"/>
    <property type="match status" value="1"/>
</dbReference>
<gene>
    <name evidence="3" type="ORF">MOQ_005460</name>
</gene>
<dbReference type="SUPFAM" id="SSF50939">
    <property type="entry name" value="Sialidases"/>
    <property type="match status" value="1"/>
</dbReference>
<dbReference type="GO" id="GO:0004308">
    <property type="term" value="F:exo-alpha-sialidase activity"/>
    <property type="evidence" value="ECO:0007669"/>
    <property type="project" value="InterPro"/>
</dbReference>
<dbReference type="OrthoDB" id="251889at2759"/>
<keyword evidence="4" id="KW-1185">Reference proteome</keyword>
<dbReference type="SUPFAM" id="SSF49899">
    <property type="entry name" value="Concanavalin A-like lectins/glucanases"/>
    <property type="match status" value="1"/>
</dbReference>
<evidence type="ECO:0000313" key="4">
    <source>
        <dbReference type="Proteomes" id="UP000007350"/>
    </source>
</evidence>
<dbReference type="Proteomes" id="UP000007350">
    <property type="component" value="Unassembled WGS sequence"/>
</dbReference>
<dbReference type="InterPro" id="IPR008377">
    <property type="entry name" value="Sialidase_trypan"/>
</dbReference>
<name>K2NPD8_TRYCR</name>
<accession>K2NPD8</accession>
<feature type="domain" description="Trans-sialidase C-terminal" evidence="2">
    <location>
        <begin position="185"/>
        <end position="341"/>
    </location>
</feature>
<dbReference type="Gene3D" id="2.120.10.10">
    <property type="match status" value="1"/>
</dbReference>
<dbReference type="Pfam" id="PF13859">
    <property type="entry name" value="BNR_3"/>
    <property type="match status" value="1"/>
</dbReference>
<dbReference type="InterPro" id="IPR055239">
    <property type="entry name" value="TS_C"/>
</dbReference>
<dbReference type="InterPro" id="IPR036278">
    <property type="entry name" value="Sialidase_sf"/>
</dbReference>
<sequence>MDGRRRVYESGDKGESWTEALGTLSRVWGNKDKRHERGVGSGFTTATMGDREVILVTLPVYAKDGDKKENRNEKGELHLWLTDNTHIVDIGPVSRNDDVAASSLLYKSETNNDNNEKLIALYEKNEGGGGISHSIWSVLLTDELQRVKEVLTTWKKVDGIVSKLCSSSIAAVSASPGNVCSAGKITAGLVGFLSGNFSGNTWRDEYLGVNARVNNNDGAEKATSATATGLPYGVKFQGAWAEWPVGKQGENQLYHFANYNFTLVATVSIHNVPEGDTPVHLMGAVMNDTENTVLLGLSYSKGKKWQVLCGGRTTEEISGQWEPEKTHQLAIVLQTGTQGSV</sequence>
<dbReference type="AlphaFoldDB" id="K2NPD8"/>
<feature type="domain" description="Sialidase" evidence="1">
    <location>
        <begin position="2"/>
        <end position="123"/>
    </location>
</feature>
<evidence type="ECO:0000259" key="2">
    <source>
        <dbReference type="Pfam" id="PF22925"/>
    </source>
</evidence>
<dbReference type="CDD" id="cd15482">
    <property type="entry name" value="Sialidase_non-viral"/>
    <property type="match status" value="1"/>
</dbReference>
<reference evidence="3 4" key="1">
    <citation type="journal article" date="2012" name="BMC Genomics">
        <title>Comparative genomic analysis of human infective Trypanosoma cruzi lineages with the bat-restricted subspecies T. cruzi marinkellei.</title>
        <authorList>
            <person name="Franzen O."/>
            <person name="Talavera-Lopez C."/>
            <person name="Ochaya S."/>
            <person name="Butler C.E."/>
            <person name="Messenger L.A."/>
            <person name="Lewis M.D."/>
            <person name="Llewellyn M.S."/>
            <person name="Marinkelle C.J."/>
            <person name="Tyler K.M."/>
            <person name="Miles M.A."/>
            <person name="Andersson B."/>
        </authorList>
    </citation>
    <scope>NUCLEOTIDE SEQUENCE [LARGE SCALE GENOMIC DNA]</scope>
    <source>
        <strain evidence="3 4">B7</strain>
    </source>
</reference>